<proteinExistence type="predicted"/>
<evidence type="ECO:0000313" key="2">
    <source>
        <dbReference type="Proteomes" id="UP001055172"/>
    </source>
</evidence>
<name>A0AA37LSR2_9PEZI</name>
<organism evidence="1 2">
    <name type="scientific">Colletotrichum liriopes</name>
    <dbReference type="NCBI Taxonomy" id="708192"/>
    <lineage>
        <taxon>Eukaryota</taxon>
        <taxon>Fungi</taxon>
        <taxon>Dikarya</taxon>
        <taxon>Ascomycota</taxon>
        <taxon>Pezizomycotina</taxon>
        <taxon>Sordariomycetes</taxon>
        <taxon>Hypocreomycetidae</taxon>
        <taxon>Glomerellales</taxon>
        <taxon>Glomerellaceae</taxon>
        <taxon>Colletotrichum</taxon>
        <taxon>Colletotrichum spaethianum species complex</taxon>
    </lineage>
</organism>
<dbReference type="AlphaFoldDB" id="A0AA37LSR2"/>
<dbReference type="EMBL" id="BPPX01000010">
    <property type="protein sequence ID" value="GJC82886.1"/>
    <property type="molecule type" value="Genomic_DNA"/>
</dbReference>
<dbReference type="Proteomes" id="UP001055172">
    <property type="component" value="Unassembled WGS sequence"/>
</dbReference>
<sequence length="73" mass="8377">MLSFILDSNGLPRIVSKDKVYVQFRGRQGVPGRLPPKKSAYDMCTPLLRELVCFMQDQIWHLSTSRYSGRSNS</sequence>
<protein>
    <submittedName>
        <fullName evidence="1">Uncharacterized protein</fullName>
    </submittedName>
</protein>
<keyword evidence="2" id="KW-1185">Reference proteome</keyword>
<comment type="caution">
    <text evidence="1">The sequence shown here is derived from an EMBL/GenBank/DDBJ whole genome shotgun (WGS) entry which is preliminary data.</text>
</comment>
<reference evidence="1 2" key="1">
    <citation type="submission" date="2021-07" db="EMBL/GenBank/DDBJ databases">
        <title>Genome data of Colletotrichum spaethianum.</title>
        <authorList>
            <person name="Utami Y.D."/>
            <person name="Hiruma K."/>
        </authorList>
    </citation>
    <scope>NUCLEOTIDE SEQUENCE [LARGE SCALE GENOMIC DNA]</scope>
    <source>
        <strain evidence="1 2">MAFF 242679</strain>
    </source>
</reference>
<accession>A0AA37LSR2</accession>
<evidence type="ECO:0000313" key="1">
    <source>
        <dbReference type="EMBL" id="GJC82886.1"/>
    </source>
</evidence>
<gene>
    <name evidence="1" type="ORF">ColLi_05724</name>
</gene>